<dbReference type="EMBL" id="MT043351">
    <property type="protein sequence ID" value="QLA48210.1"/>
    <property type="molecule type" value="Genomic_DNA"/>
</dbReference>
<name>A0A7D9MX37_9MYRT</name>
<proteinExistence type="predicted"/>
<geneLocation type="mitochondrion" evidence="1"/>
<protein>
    <submittedName>
        <fullName evidence="1">Uncharacterized protein</fullName>
    </submittedName>
</protein>
<reference evidence="1" key="1">
    <citation type="journal article" date="2020" name="Mitochondrial DNA Part B Resour">
        <title>Complete mitochondrial genome of Medinilla magnifica (Myrtales, Melastomataceae).</title>
        <authorList>
            <person name="Wu H.-H."/>
            <person name="Zhao X.-H."/>
            <person name="Zong X.-Y."/>
            <person name="Ding R."/>
            <person name="Chen X.-H."/>
        </authorList>
    </citation>
    <scope>NUCLEOTIDE SEQUENCE</scope>
</reference>
<organism evidence="1">
    <name type="scientific">Medinilla magnifica</name>
    <dbReference type="NCBI Taxonomy" id="1799599"/>
    <lineage>
        <taxon>Eukaryota</taxon>
        <taxon>Viridiplantae</taxon>
        <taxon>Streptophyta</taxon>
        <taxon>Embryophyta</taxon>
        <taxon>Tracheophyta</taxon>
        <taxon>Spermatophyta</taxon>
        <taxon>Magnoliopsida</taxon>
        <taxon>eudicotyledons</taxon>
        <taxon>Gunneridae</taxon>
        <taxon>Pentapetalae</taxon>
        <taxon>rosids</taxon>
        <taxon>malvids</taxon>
        <taxon>Myrtales</taxon>
        <taxon>Melastomataceae</taxon>
        <taxon>Melastomatoideae</taxon>
        <taxon>Dissochaeteae</taxon>
        <taxon>Medinilla</taxon>
    </lineage>
</organism>
<sequence length="257" mass="29926">MCRSTLGLCQLSAKYNINNRSVLQRLGGAGYRVRARLKSVQSKRWERLKAAVQKPFGGQELPLEWWIGRGKPLNPYLRGRLVSWLLKELKPKDLRLFPEKMVFDGEREILERTVLHNWMKQWLRWLSWCHTLNQRGVSSINELFEAPICARSWKRQNFDPNRLKFGLLWKCYDKGFGWNLWDCPRNVLPSQVSVVGWIQGGCPGSGFYMSPCDLPPQGLKERIISRFGVYPAGSPIISFCQLSICPIFWQGKMMIRH</sequence>
<evidence type="ECO:0000313" key="1">
    <source>
        <dbReference type="EMBL" id="QLA48210.1"/>
    </source>
</evidence>
<reference evidence="1" key="2">
    <citation type="submission" date="2020-02" db="EMBL/GenBank/DDBJ databases">
        <authorList>
            <person name="Chen X.H."/>
        </authorList>
    </citation>
    <scope>NUCLEOTIDE SEQUENCE</scope>
</reference>
<accession>A0A7D9MX37</accession>
<keyword evidence="1" id="KW-0496">Mitochondrion</keyword>
<gene>
    <name evidence="1" type="primary">ORF257</name>
</gene>
<dbReference type="AlphaFoldDB" id="A0A7D9MX37"/>